<dbReference type="AlphaFoldDB" id="A0A246RPT9"/>
<organism evidence="2 3">
    <name type="scientific">Micromonospora wenchangensis</name>
    <dbReference type="NCBI Taxonomy" id="1185415"/>
    <lineage>
        <taxon>Bacteria</taxon>
        <taxon>Bacillati</taxon>
        <taxon>Actinomycetota</taxon>
        <taxon>Actinomycetes</taxon>
        <taxon>Micromonosporales</taxon>
        <taxon>Micromonosporaceae</taxon>
        <taxon>Micromonospora</taxon>
    </lineage>
</organism>
<dbReference type="Proteomes" id="UP000197174">
    <property type="component" value="Unassembled WGS sequence"/>
</dbReference>
<feature type="compositionally biased region" description="Basic and acidic residues" evidence="1">
    <location>
        <begin position="80"/>
        <end position="96"/>
    </location>
</feature>
<feature type="region of interest" description="Disordered" evidence="1">
    <location>
        <begin position="70"/>
        <end position="98"/>
    </location>
</feature>
<comment type="caution">
    <text evidence="2">The sequence shown here is derived from an EMBL/GenBank/DDBJ whole genome shotgun (WGS) entry which is preliminary data.</text>
</comment>
<dbReference type="OrthoDB" id="3290550at2"/>
<proteinExistence type="predicted"/>
<gene>
    <name evidence="2" type="ORF">B5D80_09395</name>
</gene>
<keyword evidence="3" id="KW-1185">Reference proteome</keyword>
<name>A0A246RPT9_9ACTN</name>
<sequence length="127" mass="13907">MREQPNGEVTHPVRVFALWLNCGHLVTVERSGWYPVSVPCCDRLGGTVLHGVYVPYASHVDLVILRSERHASRPAGSPARPDRLIGRRARTDDPYRPAHPGDGGHCGCWPAHVGATWSLDGSLPEPD</sequence>
<reference evidence="2 3" key="1">
    <citation type="submission" date="2017-03" db="EMBL/GenBank/DDBJ databases">
        <title>Whole genome sequence of Micromonospora wenchangensis, isolated from mangrove soil.</title>
        <authorList>
            <person name="Yang H."/>
        </authorList>
    </citation>
    <scope>NUCLEOTIDE SEQUENCE [LARGE SCALE GENOMIC DNA]</scope>
    <source>
        <strain evidence="2 3">CCTCC AA 2012002</strain>
    </source>
</reference>
<dbReference type="RefSeq" id="WP_088643403.1">
    <property type="nucleotide sequence ID" value="NZ_MZMV01000011.1"/>
</dbReference>
<evidence type="ECO:0000313" key="3">
    <source>
        <dbReference type="Proteomes" id="UP000197174"/>
    </source>
</evidence>
<accession>A0A246RPT9</accession>
<protein>
    <submittedName>
        <fullName evidence="2">Uncharacterized protein</fullName>
    </submittedName>
</protein>
<evidence type="ECO:0000256" key="1">
    <source>
        <dbReference type="SAM" id="MobiDB-lite"/>
    </source>
</evidence>
<evidence type="ECO:0000313" key="2">
    <source>
        <dbReference type="EMBL" id="OWV09591.1"/>
    </source>
</evidence>
<dbReference type="EMBL" id="MZMV01000011">
    <property type="protein sequence ID" value="OWV09591.1"/>
    <property type="molecule type" value="Genomic_DNA"/>
</dbReference>